<dbReference type="Proteomes" id="UP001046870">
    <property type="component" value="Chromosome 5"/>
</dbReference>
<name>A0A9D3QAH7_MEGAT</name>
<evidence type="ECO:0000256" key="9">
    <source>
        <dbReference type="PIRSR" id="PIRSR605076-1"/>
    </source>
</evidence>
<evidence type="ECO:0000256" key="6">
    <source>
        <dbReference type="ARBA" id="ARBA00022968"/>
    </source>
</evidence>
<evidence type="ECO:0000256" key="3">
    <source>
        <dbReference type="ARBA" id="ARBA00022676"/>
    </source>
</evidence>
<dbReference type="InterPro" id="IPR029044">
    <property type="entry name" value="Nucleotide-diphossugar_trans"/>
</dbReference>
<dbReference type="InterPro" id="IPR005076">
    <property type="entry name" value="Glyco_trans_6"/>
</dbReference>
<keyword evidence="11" id="KW-0464">Manganese</keyword>
<evidence type="ECO:0000256" key="12">
    <source>
        <dbReference type="SAM" id="Phobius"/>
    </source>
</evidence>
<evidence type="ECO:0000256" key="7">
    <source>
        <dbReference type="ARBA" id="ARBA00022989"/>
    </source>
</evidence>
<comment type="similarity">
    <text evidence="2">Belongs to the glycosyltransferase 6 family.</text>
</comment>
<feature type="binding site" evidence="10">
    <location>
        <position position="112"/>
    </location>
    <ligand>
        <name>UDP-N-acetyl-alpha-D-galactosamine</name>
        <dbReference type="ChEBI" id="CHEBI:67138"/>
    </ligand>
</feature>
<keyword evidence="5 12" id="KW-0812">Transmembrane</keyword>
<evidence type="ECO:0000256" key="5">
    <source>
        <dbReference type="ARBA" id="ARBA00022692"/>
    </source>
</evidence>
<dbReference type="EMBL" id="JAFDVH010000005">
    <property type="protein sequence ID" value="KAG7478442.1"/>
    <property type="molecule type" value="Genomic_DNA"/>
</dbReference>
<proteinExistence type="inferred from homology"/>
<comment type="caution">
    <text evidence="13">The sequence shown here is derived from an EMBL/GenBank/DDBJ whole genome shotgun (WGS) entry which is preliminary data.</text>
</comment>
<evidence type="ECO:0000313" key="13">
    <source>
        <dbReference type="EMBL" id="KAG7478442.1"/>
    </source>
</evidence>
<evidence type="ECO:0000256" key="8">
    <source>
        <dbReference type="ARBA" id="ARBA00023136"/>
    </source>
</evidence>
<organism evidence="13 14">
    <name type="scientific">Megalops atlanticus</name>
    <name type="common">Tarpon</name>
    <name type="synonym">Clupea gigantea</name>
    <dbReference type="NCBI Taxonomy" id="7932"/>
    <lineage>
        <taxon>Eukaryota</taxon>
        <taxon>Metazoa</taxon>
        <taxon>Chordata</taxon>
        <taxon>Craniata</taxon>
        <taxon>Vertebrata</taxon>
        <taxon>Euteleostomi</taxon>
        <taxon>Actinopterygii</taxon>
        <taxon>Neopterygii</taxon>
        <taxon>Teleostei</taxon>
        <taxon>Elopiformes</taxon>
        <taxon>Megalopidae</taxon>
        <taxon>Megalops</taxon>
    </lineage>
</organism>
<feature type="binding site" evidence="11">
    <location>
        <position position="198"/>
    </location>
    <ligand>
        <name>Mn(2+)</name>
        <dbReference type="ChEBI" id="CHEBI:29035"/>
    </ligand>
</feature>
<evidence type="ECO:0000256" key="10">
    <source>
        <dbReference type="PIRSR" id="PIRSR605076-2"/>
    </source>
</evidence>
<dbReference type="GO" id="GO:0005975">
    <property type="term" value="P:carbohydrate metabolic process"/>
    <property type="evidence" value="ECO:0007669"/>
    <property type="project" value="InterPro"/>
</dbReference>
<protein>
    <recommendedName>
        <fullName evidence="15">Alpha 1,3-galactosyltransferase 2</fullName>
    </recommendedName>
</protein>
<evidence type="ECO:0000313" key="14">
    <source>
        <dbReference type="Proteomes" id="UP001046870"/>
    </source>
</evidence>
<evidence type="ECO:0000256" key="2">
    <source>
        <dbReference type="ARBA" id="ARBA00010413"/>
    </source>
</evidence>
<reference evidence="13" key="1">
    <citation type="submission" date="2021-01" db="EMBL/GenBank/DDBJ databases">
        <authorList>
            <person name="Zahm M."/>
            <person name="Roques C."/>
            <person name="Cabau C."/>
            <person name="Klopp C."/>
            <person name="Donnadieu C."/>
            <person name="Jouanno E."/>
            <person name="Lampietro C."/>
            <person name="Louis A."/>
            <person name="Herpin A."/>
            <person name="Echchiki A."/>
            <person name="Berthelot C."/>
            <person name="Parey E."/>
            <person name="Roest-Crollius H."/>
            <person name="Braasch I."/>
            <person name="Postlethwait J."/>
            <person name="Bobe J."/>
            <person name="Montfort J."/>
            <person name="Bouchez O."/>
            <person name="Begum T."/>
            <person name="Mejri S."/>
            <person name="Adams A."/>
            <person name="Chen W.-J."/>
            <person name="Guiguen Y."/>
        </authorList>
    </citation>
    <scope>NUCLEOTIDE SEQUENCE</scope>
    <source>
        <strain evidence="13">YG-15Mar2019-1</strain>
        <tissue evidence="13">Brain</tissue>
    </source>
</reference>
<keyword evidence="8 12" id="KW-0472">Membrane</keyword>
<feature type="binding site" evidence="10">
    <location>
        <position position="232"/>
    </location>
    <ligand>
        <name>an alpha-L-fucosyl-(1-&gt;2)-beta-D-galactosyl derivative</name>
        <dbReference type="ChEBI" id="CHEBI:140327"/>
    </ligand>
</feature>
<dbReference type="GO" id="GO:0005794">
    <property type="term" value="C:Golgi apparatus"/>
    <property type="evidence" value="ECO:0007669"/>
    <property type="project" value="TreeGrafter"/>
</dbReference>
<keyword evidence="7 12" id="KW-1133">Transmembrane helix</keyword>
<evidence type="ECO:0000256" key="4">
    <source>
        <dbReference type="ARBA" id="ARBA00022679"/>
    </source>
</evidence>
<dbReference type="PANTHER" id="PTHR10462">
    <property type="entry name" value="GLYCOSYLTRANSFERASE-RELATED"/>
    <property type="match status" value="1"/>
</dbReference>
<dbReference type="OrthoDB" id="10013941at2759"/>
<comment type="subcellular location">
    <subcellularLocation>
        <location evidence="1">Membrane</location>
        <topology evidence="1">Single-pass type II membrane protein</topology>
    </subcellularLocation>
</comment>
<keyword evidence="3" id="KW-0328">Glycosyltransferase</keyword>
<sequence>MMRFLPRVRCLFPYVLFISAVIFLIYTGPVIIRYLEGLIPMDKCPLHPGQTLRKGDPIDASLNLWSRRDVQTCTNWGAPVMWEGMFDPEVYDLEHRKRGSSVALTVFAVGKYLDAYLSEFLRSAERHFMPGLPVTYYVFTDMPERVGEVELGVGRTLEVVQVQRLQRWQDVSMMRMRAIADAIDSRIRHRHPYVFCLDVDQVFAGRFGSEALGESVALLHAFYYHRPRAFYTYDRNPASAARMEGRGDFYYHAAVFGGSWQSVWNLTEACYRGVVEDKRNGVEALWQDESHLNKYFWLHKPSKVLSPEYCWARHVGYRGDIRVTRLLWAEKHYDTLR</sequence>
<evidence type="ECO:0008006" key="15">
    <source>
        <dbReference type="Google" id="ProtNLM"/>
    </source>
</evidence>
<dbReference type="Pfam" id="PF03414">
    <property type="entry name" value="Glyco_transf_6"/>
    <property type="match status" value="1"/>
</dbReference>
<feature type="binding site" evidence="11">
    <location>
        <position position="200"/>
    </location>
    <ligand>
        <name>Mn(2+)</name>
        <dbReference type="ChEBI" id="CHEBI:29035"/>
    </ligand>
</feature>
<dbReference type="GO" id="GO:0016758">
    <property type="term" value="F:hexosyltransferase activity"/>
    <property type="evidence" value="ECO:0007669"/>
    <property type="project" value="InterPro"/>
</dbReference>
<feature type="transmembrane region" description="Helical" evidence="12">
    <location>
        <begin position="12"/>
        <end position="35"/>
    </location>
</feature>
<feature type="binding site" evidence="10">
    <location>
        <begin position="198"/>
        <end position="200"/>
    </location>
    <ligand>
        <name>UDP-N-acetyl-alpha-D-galactosamine</name>
        <dbReference type="ChEBI" id="CHEBI:67138"/>
    </ligand>
</feature>
<dbReference type="PANTHER" id="PTHR10462:SF33">
    <property type="entry name" value="ALPHA-1,3-GALACTOSYLTRANSFERASE 2"/>
    <property type="match status" value="1"/>
</dbReference>
<dbReference type="GO" id="GO:0016020">
    <property type="term" value="C:membrane"/>
    <property type="evidence" value="ECO:0007669"/>
    <property type="project" value="UniProtKB-SubCell"/>
</dbReference>
<dbReference type="Gene3D" id="3.90.550.10">
    <property type="entry name" value="Spore Coat Polysaccharide Biosynthesis Protein SpsA, Chain A"/>
    <property type="match status" value="1"/>
</dbReference>
<keyword evidence="11" id="KW-0479">Metal-binding</keyword>
<dbReference type="GO" id="GO:0031982">
    <property type="term" value="C:vesicle"/>
    <property type="evidence" value="ECO:0007669"/>
    <property type="project" value="TreeGrafter"/>
</dbReference>
<evidence type="ECO:0000256" key="1">
    <source>
        <dbReference type="ARBA" id="ARBA00004606"/>
    </source>
</evidence>
<keyword evidence="6" id="KW-0735">Signal-anchor</keyword>
<gene>
    <name evidence="13" type="ORF">MATL_G00080430</name>
</gene>
<evidence type="ECO:0000256" key="11">
    <source>
        <dbReference type="PIRSR" id="PIRSR605076-3"/>
    </source>
</evidence>
<feature type="active site" description="Nucleophile" evidence="9">
    <location>
        <position position="289"/>
    </location>
</feature>
<dbReference type="FunFam" id="3.90.550.10:FF:000022">
    <property type="entry name" value="Histo-blood group ABO system transferase"/>
    <property type="match status" value="1"/>
</dbReference>
<dbReference type="GO" id="GO:0046872">
    <property type="term" value="F:metal ion binding"/>
    <property type="evidence" value="ECO:0007669"/>
    <property type="project" value="UniProtKB-KW"/>
</dbReference>
<comment type="cofactor">
    <cofactor evidence="11">
        <name>Mn(2+)</name>
        <dbReference type="ChEBI" id="CHEBI:29035"/>
    </cofactor>
    <text evidence="11">Binds 1 Mn(2+) ion per subunit.</text>
</comment>
<accession>A0A9D3QAH7</accession>
<feature type="binding site" evidence="10">
    <location>
        <position position="220"/>
    </location>
    <ligand>
        <name>an alpha-L-fucosyl-(1-&gt;2)-beta-D-galactosyl derivative</name>
        <dbReference type="ChEBI" id="CHEBI:140327"/>
    </ligand>
</feature>
<dbReference type="AlphaFoldDB" id="A0A9D3QAH7"/>
<feature type="binding site" evidence="10">
    <location>
        <begin position="107"/>
        <end position="109"/>
    </location>
    <ligand>
        <name>UDP-N-acetyl-alpha-D-galactosamine</name>
        <dbReference type="ChEBI" id="CHEBI:67138"/>
    </ligand>
</feature>
<feature type="binding site" evidence="10">
    <location>
        <position position="289"/>
    </location>
    <ligand>
        <name>an alpha-L-fucosyl-(1-&gt;2)-beta-D-galactosyl derivative</name>
        <dbReference type="ChEBI" id="CHEBI:140327"/>
    </ligand>
</feature>
<keyword evidence="14" id="KW-1185">Reference proteome</keyword>
<keyword evidence="4" id="KW-0808">Transferase</keyword>
<dbReference type="SUPFAM" id="SSF53448">
    <property type="entry name" value="Nucleotide-diphospho-sugar transferases"/>
    <property type="match status" value="1"/>
</dbReference>